<dbReference type="InterPro" id="IPR042213">
    <property type="entry name" value="NBD_C_sf"/>
</dbReference>
<keyword evidence="4 9" id="KW-0418">Kinase</keyword>
<comment type="caution">
    <text evidence="9">The sequence shown here is derived from an EMBL/GenBank/DDBJ whole genome shotgun (WGS) entry which is preliminary data.</text>
</comment>
<dbReference type="InterPro" id="IPR010737">
    <property type="entry name" value="4-carb_acid_sugar_kinase_N"/>
</dbReference>
<accession>A0ABU4K497</accession>
<evidence type="ECO:0000259" key="8">
    <source>
        <dbReference type="Pfam" id="PF17042"/>
    </source>
</evidence>
<keyword evidence="6" id="KW-0119">Carbohydrate metabolism</keyword>
<organism evidence="9 10">
    <name type="scientific">Streptomyces roseolus</name>
    <dbReference type="NCBI Taxonomy" id="67358"/>
    <lineage>
        <taxon>Bacteria</taxon>
        <taxon>Bacillati</taxon>
        <taxon>Actinomycetota</taxon>
        <taxon>Actinomycetes</taxon>
        <taxon>Kitasatosporales</taxon>
        <taxon>Streptomycetaceae</taxon>
        <taxon>Streptomyces</taxon>
    </lineage>
</organism>
<evidence type="ECO:0000256" key="4">
    <source>
        <dbReference type="ARBA" id="ARBA00022777"/>
    </source>
</evidence>
<dbReference type="RefSeq" id="WP_319008761.1">
    <property type="nucleotide sequence ID" value="NZ_JAWJZF010000295.1"/>
</dbReference>
<evidence type="ECO:0000256" key="6">
    <source>
        <dbReference type="ARBA" id="ARBA00023277"/>
    </source>
</evidence>
<evidence type="ECO:0000256" key="5">
    <source>
        <dbReference type="ARBA" id="ARBA00022840"/>
    </source>
</evidence>
<keyword evidence="5" id="KW-0067">ATP-binding</keyword>
<feature type="domain" description="Four-carbon acid sugar kinase N-terminal" evidence="7">
    <location>
        <begin position="13"/>
        <end position="220"/>
    </location>
</feature>
<protein>
    <submittedName>
        <fullName evidence="9">Four-carbon acid sugar kinase family protein</fullName>
    </submittedName>
</protein>
<dbReference type="SUPFAM" id="SSF142764">
    <property type="entry name" value="YgbK-like"/>
    <property type="match status" value="1"/>
</dbReference>
<dbReference type="InterPro" id="IPR037051">
    <property type="entry name" value="4-carb_acid_sugar_kinase_N_sf"/>
</dbReference>
<name>A0ABU4K497_9ACTN</name>
<keyword evidence="2" id="KW-0808">Transferase</keyword>
<evidence type="ECO:0000313" key="10">
    <source>
        <dbReference type="Proteomes" id="UP001278571"/>
    </source>
</evidence>
<dbReference type="Pfam" id="PF07005">
    <property type="entry name" value="SBD_N"/>
    <property type="match status" value="1"/>
</dbReference>
<proteinExistence type="inferred from homology"/>
<dbReference type="EMBL" id="JAWJZF010000295">
    <property type="protein sequence ID" value="MDX2292255.1"/>
    <property type="molecule type" value="Genomic_DNA"/>
</dbReference>
<evidence type="ECO:0000256" key="3">
    <source>
        <dbReference type="ARBA" id="ARBA00022741"/>
    </source>
</evidence>
<dbReference type="Gene3D" id="3.40.50.10840">
    <property type="entry name" value="Putative sugar-binding, N-terminal domain"/>
    <property type="match status" value="1"/>
</dbReference>
<evidence type="ECO:0000256" key="2">
    <source>
        <dbReference type="ARBA" id="ARBA00022679"/>
    </source>
</evidence>
<evidence type="ECO:0000313" key="9">
    <source>
        <dbReference type="EMBL" id="MDX2292255.1"/>
    </source>
</evidence>
<dbReference type="GO" id="GO:0016301">
    <property type="term" value="F:kinase activity"/>
    <property type="evidence" value="ECO:0007669"/>
    <property type="project" value="UniProtKB-KW"/>
</dbReference>
<dbReference type="Pfam" id="PF17042">
    <property type="entry name" value="NBD_C"/>
    <property type="match status" value="1"/>
</dbReference>
<evidence type="ECO:0000259" key="7">
    <source>
        <dbReference type="Pfam" id="PF07005"/>
    </source>
</evidence>
<gene>
    <name evidence="9" type="ORF">R2363_08740</name>
</gene>
<feature type="domain" description="Four-carbon acid sugar kinase nucleotide binding" evidence="8">
    <location>
        <begin position="296"/>
        <end position="377"/>
    </location>
</feature>
<keyword evidence="10" id="KW-1185">Reference proteome</keyword>
<dbReference type="Proteomes" id="UP001278571">
    <property type="component" value="Unassembled WGS sequence"/>
</dbReference>
<evidence type="ECO:0000256" key="1">
    <source>
        <dbReference type="ARBA" id="ARBA00005715"/>
    </source>
</evidence>
<dbReference type="InterPro" id="IPR031475">
    <property type="entry name" value="NBD_C"/>
</dbReference>
<dbReference type="Gene3D" id="3.40.980.20">
    <property type="entry name" value="Four-carbon acid sugar kinase, nucleotide binding domain"/>
    <property type="match status" value="1"/>
</dbReference>
<comment type="similarity">
    <text evidence="1">Belongs to the four-carbon acid sugar kinase family.</text>
</comment>
<sequence length="389" mass="39696">MHSAAPVTPPRVAVLADDLTSAGDGAAPFRRAGHRARVLLSGSPLAGHGQEDGVLAVDLGSRLLDAAAAGDRTREAARALAGAGLLLKTVDSTLRGHVAAEVHAAREGSGRPAVVIAPAFPAEGRTTLAGVQHVRGVRVDESEFARDPAHPVRTADLARILPDAVLVDPDRTELLPELLADGGLFVCSAVTDADLDRIVAAVPDHRAVLWVGSPGLAAALARHHAHPDPSAETGELPPAARPLVAVGSANPATRRQLDLLAAAPGAVSADAADRLRAADTPVRILHTPHERRADPVELTRRLAASVAALADRAPFDGLVLTGGETAEAVLRALGAHGIDLHDEPEPGIARGTLAGPAGLSPVPVVIKAGGFGDDRTLLRLHALLTGGPA</sequence>
<keyword evidence="3" id="KW-0547">Nucleotide-binding</keyword>
<reference evidence="9 10" key="1">
    <citation type="submission" date="2023-10" db="EMBL/GenBank/DDBJ databases">
        <authorList>
            <person name="Wang X.X."/>
        </authorList>
    </citation>
    <scope>NUCLEOTIDE SEQUENCE [LARGE SCALE GENOMIC DNA]</scope>
    <source>
        <strain evidence="9 10">NBRC 12816</strain>
    </source>
</reference>